<dbReference type="Ensembl" id="ENSSAUT00010006874.1">
    <property type="protein sequence ID" value="ENSSAUP00010006384.1"/>
    <property type="gene ID" value="ENSSAUG00010003250.1"/>
</dbReference>
<dbReference type="PANTHER" id="PTHR11276">
    <property type="entry name" value="DNA POLYMERASE TYPE-X FAMILY MEMBER"/>
    <property type="match status" value="1"/>
</dbReference>
<dbReference type="EC" id="2.7.7.7" evidence="5"/>
<feature type="region of interest" description="Disordered" evidence="26">
    <location>
        <begin position="233"/>
        <end position="257"/>
    </location>
</feature>
<dbReference type="Pfam" id="PF14716">
    <property type="entry name" value="HHH_8"/>
    <property type="match status" value="1"/>
</dbReference>
<evidence type="ECO:0000256" key="26">
    <source>
        <dbReference type="SAM" id="MobiDB-lite"/>
    </source>
</evidence>
<dbReference type="FunFam" id="3.40.50.10190:FF:000031">
    <property type="entry name" value="DNA polymerase"/>
    <property type="match status" value="1"/>
</dbReference>
<reference evidence="28" key="3">
    <citation type="submission" date="2025-09" db="UniProtKB">
        <authorList>
            <consortium name="Ensembl"/>
        </authorList>
    </citation>
    <scope>IDENTIFICATION</scope>
</reference>
<comment type="cofactor">
    <cofactor evidence="1">
        <name>Mn(2+)</name>
        <dbReference type="ChEBI" id="CHEBI:29035"/>
    </cofactor>
</comment>
<dbReference type="Pfam" id="PF10391">
    <property type="entry name" value="DNA_pol_lambd_f"/>
    <property type="match status" value="1"/>
</dbReference>
<keyword evidence="18" id="KW-0456">Lyase</keyword>
<keyword evidence="12" id="KW-0227">DNA damage</keyword>
<evidence type="ECO:0000313" key="28">
    <source>
        <dbReference type="Ensembl" id="ENSSAUP00010006384.1"/>
    </source>
</evidence>
<dbReference type="GeneTree" id="ENSGT00940000158515"/>
<feature type="binding site" evidence="24">
    <location>
        <position position="542"/>
    </location>
    <ligand>
        <name>Mg(2+)</name>
        <dbReference type="ChEBI" id="CHEBI:18420"/>
    </ligand>
</feature>
<feature type="binding site" evidence="24">
    <location>
        <position position="450"/>
    </location>
    <ligand>
        <name>Mg(2+)</name>
        <dbReference type="ChEBI" id="CHEBI:18420"/>
    </ligand>
</feature>
<dbReference type="OMA" id="KWHGASA"/>
<organism evidence="28 29">
    <name type="scientific">Sparus aurata</name>
    <name type="common">Gilthead sea bream</name>
    <dbReference type="NCBI Taxonomy" id="8175"/>
    <lineage>
        <taxon>Eukaryota</taxon>
        <taxon>Metazoa</taxon>
        <taxon>Chordata</taxon>
        <taxon>Craniata</taxon>
        <taxon>Vertebrata</taxon>
        <taxon>Euteleostomi</taxon>
        <taxon>Actinopterygii</taxon>
        <taxon>Neopterygii</taxon>
        <taxon>Teleostei</taxon>
        <taxon>Neoteleostei</taxon>
        <taxon>Acanthomorphata</taxon>
        <taxon>Eupercaria</taxon>
        <taxon>Spariformes</taxon>
        <taxon>Sparidae</taxon>
        <taxon>Sparus</taxon>
    </lineage>
</organism>
<reference evidence="28" key="2">
    <citation type="submission" date="2025-08" db="UniProtKB">
        <authorList>
            <consortium name="Ensembl"/>
        </authorList>
    </citation>
    <scope>IDENTIFICATION</scope>
</reference>
<evidence type="ECO:0000256" key="5">
    <source>
        <dbReference type="ARBA" id="ARBA00012417"/>
    </source>
</evidence>
<dbReference type="InterPro" id="IPR036420">
    <property type="entry name" value="BRCT_dom_sf"/>
</dbReference>
<dbReference type="InterPro" id="IPR028207">
    <property type="entry name" value="DNA_pol_B_palm_palm"/>
</dbReference>
<dbReference type="GO" id="GO:0003887">
    <property type="term" value="F:DNA-directed DNA polymerase activity"/>
    <property type="evidence" value="ECO:0007669"/>
    <property type="project" value="UniProtKB-UniRule"/>
</dbReference>
<dbReference type="Pfam" id="PF14791">
    <property type="entry name" value="DNA_pol_B_thumb"/>
    <property type="match status" value="1"/>
</dbReference>
<dbReference type="Pfam" id="PF00533">
    <property type="entry name" value="BRCT"/>
    <property type="match status" value="1"/>
</dbReference>
<dbReference type="InterPro" id="IPR018944">
    <property type="entry name" value="DNA_pol_lambd_fingers_domain"/>
</dbReference>
<dbReference type="SUPFAM" id="SSF47802">
    <property type="entry name" value="DNA polymerase beta, N-terminal domain-like"/>
    <property type="match status" value="1"/>
</dbReference>
<dbReference type="Proteomes" id="UP000472265">
    <property type="component" value="Chromosome 1"/>
</dbReference>
<keyword evidence="16" id="KW-0234">DNA repair</keyword>
<dbReference type="GO" id="GO:0003677">
    <property type="term" value="F:DNA binding"/>
    <property type="evidence" value="ECO:0007669"/>
    <property type="project" value="UniProtKB-UniRule"/>
</dbReference>
<dbReference type="Pfam" id="PF14792">
    <property type="entry name" value="DNA_pol_B_palm"/>
    <property type="match status" value="2"/>
</dbReference>
<comment type="similarity">
    <text evidence="4 23">Belongs to the DNA polymerase type-X family.</text>
</comment>
<dbReference type="SMART" id="SM00483">
    <property type="entry name" value="POLXc"/>
    <property type="match status" value="1"/>
</dbReference>
<dbReference type="InterPro" id="IPR010996">
    <property type="entry name" value="HHH_MUS81"/>
</dbReference>
<comment type="cofactor">
    <cofactor evidence="2 24">
        <name>Mg(2+)</name>
        <dbReference type="ChEBI" id="CHEBI:18420"/>
    </cofactor>
</comment>
<feature type="domain" description="BRCT" evidence="27">
    <location>
        <begin position="37"/>
        <end position="133"/>
    </location>
</feature>
<evidence type="ECO:0000256" key="14">
    <source>
        <dbReference type="ARBA" id="ARBA00022932"/>
    </source>
</evidence>
<dbReference type="PRINTS" id="PR00870">
    <property type="entry name" value="DNAPOLXBETA"/>
</dbReference>
<evidence type="ECO:0000256" key="20">
    <source>
        <dbReference type="ARBA" id="ARBA00049244"/>
    </source>
</evidence>
<dbReference type="SUPFAM" id="SSF81585">
    <property type="entry name" value="PsbU/PolX domain-like"/>
    <property type="match status" value="1"/>
</dbReference>
<keyword evidence="15" id="KW-0238">DNA-binding</keyword>
<dbReference type="GO" id="GO:0005634">
    <property type="term" value="C:nucleus"/>
    <property type="evidence" value="ECO:0007669"/>
    <property type="project" value="UniProtKB-SubCell"/>
</dbReference>
<dbReference type="GO" id="GO:0016829">
    <property type="term" value="F:lyase activity"/>
    <property type="evidence" value="ECO:0007669"/>
    <property type="project" value="UniProtKB-KW"/>
</dbReference>
<dbReference type="GO" id="GO:0006260">
    <property type="term" value="P:DNA replication"/>
    <property type="evidence" value="ECO:0007669"/>
    <property type="project" value="UniProtKB-KW"/>
</dbReference>
<dbReference type="InterPro" id="IPR043519">
    <property type="entry name" value="NT_sf"/>
</dbReference>
<dbReference type="PROSITE" id="PS50172">
    <property type="entry name" value="BRCT"/>
    <property type="match status" value="1"/>
</dbReference>
<dbReference type="InterPro" id="IPR019843">
    <property type="entry name" value="DNA_pol-X_BS"/>
</dbReference>
<dbReference type="SUPFAM" id="SSF52113">
    <property type="entry name" value="BRCT domain"/>
    <property type="match status" value="1"/>
</dbReference>
<keyword evidence="29" id="KW-1185">Reference proteome</keyword>
<keyword evidence="10" id="KW-0235">DNA replication</keyword>
<evidence type="ECO:0000256" key="12">
    <source>
        <dbReference type="ARBA" id="ARBA00022763"/>
    </source>
</evidence>
<keyword evidence="7" id="KW-0237">DNA synthesis</keyword>
<reference evidence="28" key="1">
    <citation type="submission" date="2021-04" db="EMBL/GenBank/DDBJ databases">
        <authorList>
            <consortium name="Wellcome Sanger Institute Data Sharing"/>
        </authorList>
    </citation>
    <scope>NUCLEOTIDE SEQUENCE [LARGE SCALE GENOMIC DNA]</scope>
</reference>
<evidence type="ECO:0000256" key="16">
    <source>
        <dbReference type="ARBA" id="ARBA00023204"/>
    </source>
</evidence>
<dbReference type="FunFam" id="1.10.150.110:FF:000004">
    <property type="entry name" value="DNA polymerase lambda"/>
    <property type="match status" value="1"/>
</dbReference>
<proteinExistence type="inferred from homology"/>
<gene>
    <name evidence="28" type="primary">POLL</name>
    <name evidence="28" type="synonym">poll</name>
</gene>
<evidence type="ECO:0000256" key="11">
    <source>
        <dbReference type="ARBA" id="ARBA00022723"/>
    </source>
</evidence>
<dbReference type="SUPFAM" id="SSF81301">
    <property type="entry name" value="Nucleotidyltransferase"/>
    <property type="match status" value="1"/>
</dbReference>
<evidence type="ECO:0000256" key="3">
    <source>
        <dbReference type="ARBA" id="ARBA00004123"/>
    </source>
</evidence>
<keyword evidence="19 23" id="KW-0539">Nucleus</keyword>
<dbReference type="GO" id="GO:0046872">
    <property type="term" value="F:metal ion binding"/>
    <property type="evidence" value="ECO:0007669"/>
    <property type="project" value="UniProtKB-UniRule"/>
</dbReference>
<comment type="subunit">
    <text evidence="22">Interacts with PCNA. Interacts with PAXX; promoting POLL recruitment to double-strand breaks (DSBs) and stimulation of the end-filling activity of POLL. Interacts with XRCC4; promoting POLL recruitment to double-strand breaks (DSBs) and stimulation of the end-filling activity of POLL. Interacts with NHEJ1/XLF; promoting POLL recruitment to double-strand breaks (DSBs) and stimulation of the end-filling activity of POLL.</text>
</comment>
<protein>
    <recommendedName>
        <fullName evidence="6">DNA polymerase lambda</fullName>
        <ecNumber evidence="5">2.7.7.7</ecNumber>
    </recommendedName>
</protein>
<evidence type="ECO:0000256" key="10">
    <source>
        <dbReference type="ARBA" id="ARBA00022705"/>
    </source>
</evidence>
<dbReference type="Gene3D" id="3.30.210.10">
    <property type="entry name" value="DNA polymerase, thumb domain"/>
    <property type="match status" value="1"/>
</dbReference>
<dbReference type="Gene3D" id="3.40.50.10190">
    <property type="entry name" value="BRCT domain"/>
    <property type="match status" value="1"/>
</dbReference>
<sequence length="626" mass="69918">MEPRHGILKAFPKVKRAKVLPGKDAPPVKKKSDECDITGNTFSGITVYILPAGIGNARSQIFQRQIQQNGGQTESSLCTNVTHVVVDDNMDMDRALRLLKVACMPSGVQLVKCTWLSLCISEKQLLDVASYSLLIPQRESETVHETIKEELPDVKPAAETILEPVSDQTKPKEAVDAVGVQEHTKNNKNVSVGLLLWFYITFHSQTIPDTKEEAQGEEDGVSQSDLEALITGQHPKEESPGPSLDPGPDSDAQKVVSGKWVCAQSSQSKTNNFNKHITDKLEVLAKAYTHQGDKWRALSYSKAVNALKSYHKPVTSYQEACQIQGIGKRMADKIDEIMESGHLRKLDHIGEAVPVLELFTNIWGAGTKTAQLWYQQGFRTLEDIRTKAHLSNTQKIGLKHYDDFLDRMPREEAAAIETVVKDAVQAIDPHLVAMACGSYRRGKATCGDVDVLISHPNGKSHKGIFSKVLQSLRDSGKLYPFWGCFHVTLKGLFFLRETFKKTVYFSGFLTDDLVSHEENGEQKKYMGVCRLPGPGQRHRRLDIIVVPYNEFACALMYFTGSAHFNRSMRAMAKTRNMSLSEHSLNENVVRQGSLKVYGGTPLATPTEKDVFRVLGIPYRKPHERDW</sequence>
<dbReference type="Gene3D" id="1.10.150.110">
    <property type="entry name" value="DNA polymerase beta, N-terminal domain-like"/>
    <property type="match status" value="1"/>
</dbReference>
<dbReference type="GO" id="GO:0006303">
    <property type="term" value="P:double-strand break repair via nonhomologous end joining"/>
    <property type="evidence" value="ECO:0007669"/>
    <property type="project" value="TreeGrafter"/>
</dbReference>
<evidence type="ECO:0000256" key="22">
    <source>
        <dbReference type="ARBA" id="ARBA00061803"/>
    </source>
</evidence>
<evidence type="ECO:0000256" key="19">
    <source>
        <dbReference type="ARBA" id="ARBA00023242"/>
    </source>
</evidence>
<dbReference type="Gene3D" id="1.10.150.20">
    <property type="entry name" value="5' to 3' exonuclease, C-terminal subdomain"/>
    <property type="match status" value="1"/>
</dbReference>
<dbReference type="InterPro" id="IPR001726">
    <property type="entry name" value="TdT/Mu"/>
</dbReference>
<comment type="catalytic activity">
    <reaction evidence="20">
        <text>DNA(n) + a 2'-deoxyribonucleoside 5'-triphosphate = DNA(n+1) + diphosphate</text>
        <dbReference type="Rhea" id="RHEA:22508"/>
        <dbReference type="Rhea" id="RHEA-COMP:17339"/>
        <dbReference type="Rhea" id="RHEA-COMP:17340"/>
        <dbReference type="ChEBI" id="CHEBI:33019"/>
        <dbReference type="ChEBI" id="CHEBI:61560"/>
        <dbReference type="ChEBI" id="CHEBI:173112"/>
        <dbReference type="EC" id="2.7.7.7"/>
    </reaction>
</comment>
<dbReference type="InterPro" id="IPR027421">
    <property type="entry name" value="DNA_pol_lamdba_lyase_dom_sf"/>
</dbReference>
<feature type="compositionally biased region" description="Low complexity" evidence="26">
    <location>
        <begin position="240"/>
        <end position="250"/>
    </location>
</feature>
<keyword evidence="11 23" id="KW-0479">Metal-binding</keyword>
<evidence type="ECO:0000256" key="25">
    <source>
        <dbReference type="PIRSR" id="PIRSR622312-50"/>
    </source>
</evidence>
<evidence type="ECO:0000256" key="15">
    <source>
        <dbReference type="ARBA" id="ARBA00023125"/>
    </source>
</evidence>
<evidence type="ECO:0000259" key="27">
    <source>
        <dbReference type="PROSITE" id="PS50172"/>
    </source>
</evidence>
<keyword evidence="8 23" id="KW-0808">Transferase</keyword>
<comment type="function">
    <text evidence="21">DNA polymerase that functions in several pathways of DNA repair. Involved in base excision repair (BER) responsible for repair of lesions that give rise to abasic (AP) sites in DNA. Also contributes to DNA double-strand break repair by non-homologous end joining and homologous recombination. Has both template-dependent and template-independent (terminal transferase) DNA polymerase activities. Also has a 5'-deoxyribose-5-phosphate lyase (dRP lyase) activity.</text>
</comment>
<dbReference type="FunFam" id="1.10.150.20:FF:000010">
    <property type="entry name" value="DNA polymerase lambda"/>
    <property type="match status" value="1"/>
</dbReference>
<accession>A0A671TWJ8</accession>
<dbReference type="InterPro" id="IPR022312">
    <property type="entry name" value="DNA_pol_X"/>
</dbReference>
<keyword evidence="9 23" id="KW-0548">Nucleotidyltransferase</keyword>
<evidence type="ECO:0000256" key="23">
    <source>
        <dbReference type="PIRNR" id="PIRNR000817"/>
    </source>
</evidence>
<keyword evidence="13 23" id="KW-0460">Magnesium</keyword>
<dbReference type="CDD" id="cd00141">
    <property type="entry name" value="NT_POLXc"/>
    <property type="match status" value="1"/>
</dbReference>
<dbReference type="InterPro" id="IPR037160">
    <property type="entry name" value="DNA_Pol_thumb_sf"/>
</dbReference>
<keyword evidence="14" id="KW-0239">DNA-directed DNA polymerase</keyword>
<evidence type="ECO:0000256" key="7">
    <source>
        <dbReference type="ARBA" id="ARBA00022634"/>
    </source>
</evidence>
<dbReference type="InterPro" id="IPR002054">
    <property type="entry name" value="DNA-dir_DNA_pol_X"/>
</dbReference>
<dbReference type="FunFam" id="3.30.210.10:FF:000001">
    <property type="entry name" value="DNA polymerase lambda"/>
    <property type="match status" value="1"/>
</dbReference>
<evidence type="ECO:0000256" key="18">
    <source>
        <dbReference type="ARBA" id="ARBA00023239"/>
    </source>
</evidence>
<evidence type="ECO:0000256" key="4">
    <source>
        <dbReference type="ARBA" id="ARBA00008323"/>
    </source>
</evidence>
<dbReference type="PIRSF" id="PIRSF000817">
    <property type="entry name" value="DNA_NT"/>
    <property type="match status" value="1"/>
</dbReference>
<feature type="active site" description="Nucleophile; Schiff-base intermediate with DNA; for 5'-dRP lyase activity" evidence="25">
    <location>
        <position position="333"/>
    </location>
</feature>
<name>A0A671TWJ8_SPAAU</name>
<evidence type="ECO:0000256" key="6">
    <source>
        <dbReference type="ARBA" id="ARBA00016513"/>
    </source>
</evidence>
<dbReference type="PANTHER" id="PTHR11276:SF28">
    <property type="entry name" value="DNA POLYMERASE LAMBDA"/>
    <property type="match status" value="1"/>
</dbReference>
<comment type="subcellular location">
    <subcellularLocation>
        <location evidence="3 23">Nucleus</location>
    </subcellularLocation>
</comment>
<evidence type="ECO:0000256" key="13">
    <source>
        <dbReference type="ARBA" id="ARBA00022842"/>
    </source>
</evidence>
<dbReference type="PROSITE" id="PS00522">
    <property type="entry name" value="DNA_POLYMERASE_X"/>
    <property type="match status" value="1"/>
</dbReference>
<evidence type="ECO:0000256" key="8">
    <source>
        <dbReference type="ARBA" id="ARBA00022679"/>
    </source>
</evidence>
<evidence type="ECO:0000256" key="1">
    <source>
        <dbReference type="ARBA" id="ARBA00001936"/>
    </source>
</evidence>
<feature type="binding site" evidence="24">
    <location>
        <position position="448"/>
    </location>
    <ligand>
        <name>Mg(2+)</name>
        <dbReference type="ChEBI" id="CHEBI:18420"/>
    </ligand>
</feature>
<dbReference type="InterPro" id="IPR029398">
    <property type="entry name" value="PolB_thumb"/>
</dbReference>
<evidence type="ECO:0000256" key="17">
    <source>
        <dbReference type="ARBA" id="ARBA00023211"/>
    </source>
</evidence>
<evidence type="ECO:0000256" key="24">
    <source>
        <dbReference type="PIRSR" id="PIRSR000817-1"/>
    </source>
</evidence>
<dbReference type="InParanoid" id="A0A671TWJ8"/>
<dbReference type="InterPro" id="IPR002008">
    <property type="entry name" value="DNA_pol_X_beta-like"/>
</dbReference>
<dbReference type="InterPro" id="IPR001357">
    <property type="entry name" value="BRCT_dom"/>
</dbReference>
<keyword evidence="17" id="KW-0464">Manganese</keyword>
<evidence type="ECO:0000256" key="2">
    <source>
        <dbReference type="ARBA" id="ARBA00001946"/>
    </source>
</evidence>
<dbReference type="AlphaFoldDB" id="A0A671TWJ8"/>
<dbReference type="Gene3D" id="3.30.460.10">
    <property type="entry name" value="Beta Polymerase, domain 2"/>
    <property type="match status" value="1"/>
</dbReference>
<evidence type="ECO:0000256" key="21">
    <source>
        <dbReference type="ARBA" id="ARBA00054974"/>
    </source>
</evidence>
<evidence type="ECO:0000313" key="29">
    <source>
        <dbReference type="Proteomes" id="UP000472265"/>
    </source>
</evidence>
<evidence type="ECO:0000256" key="9">
    <source>
        <dbReference type="ARBA" id="ARBA00022695"/>
    </source>
</evidence>
<dbReference type="CDD" id="cd17715">
    <property type="entry name" value="BRCT_polymerase_lambda"/>
    <property type="match status" value="1"/>
</dbReference>
<dbReference type="PRINTS" id="PR00869">
    <property type="entry name" value="DNAPOLX"/>
</dbReference>